<dbReference type="NCBIfam" id="NF001978">
    <property type="entry name" value="PRK00767.1"/>
    <property type="match status" value="1"/>
</dbReference>
<evidence type="ECO:0000256" key="3">
    <source>
        <dbReference type="ARBA" id="ARBA00023015"/>
    </source>
</evidence>
<keyword evidence="2 7" id="KW-0678">Repressor</keyword>
<dbReference type="SUPFAM" id="SSF48498">
    <property type="entry name" value="Tetracyclin repressor-like, C-terminal domain"/>
    <property type="match status" value="1"/>
</dbReference>
<gene>
    <name evidence="7 10" type="primary">betI</name>
    <name evidence="10" type="ORF">BHV28_01380</name>
</gene>
<keyword evidence="5 7" id="KW-0804">Transcription</keyword>
<dbReference type="InterPro" id="IPR039538">
    <property type="entry name" value="BetI_C"/>
</dbReference>
<evidence type="ECO:0000256" key="5">
    <source>
        <dbReference type="ARBA" id="ARBA00023163"/>
    </source>
</evidence>
<dbReference type="InterPro" id="IPR036271">
    <property type="entry name" value="Tet_transcr_reg_TetR-rel_C_sf"/>
</dbReference>
<dbReference type="Gene3D" id="1.10.357.10">
    <property type="entry name" value="Tetracycline Repressor, domain 2"/>
    <property type="match status" value="1"/>
</dbReference>
<dbReference type="AlphaFoldDB" id="A0A1U9JSM7"/>
<keyword evidence="3 7" id="KW-0805">Transcription regulation</keyword>
<dbReference type="GO" id="GO:0003700">
    <property type="term" value="F:DNA-binding transcription factor activity"/>
    <property type="evidence" value="ECO:0007669"/>
    <property type="project" value="UniProtKB-UniRule"/>
</dbReference>
<dbReference type="STRING" id="1902579.BHV28_01380"/>
<comment type="function">
    <text evidence="7">Repressor involved in choline regulation of the bet genes.</text>
</comment>
<reference evidence="10 11" key="2">
    <citation type="journal article" date="2016" name="Sci. Rep.">
        <title>The genome of Rhizobiales bacteria in predatory ants reveals urease gene functions but no genes for nitrogen fixation.</title>
        <authorList>
            <person name="Neuvonen M.M."/>
            <person name="Tamarit D."/>
            <person name="Naslund K."/>
            <person name="Liebig J."/>
            <person name="Feldhaar H."/>
            <person name="Moran N.A."/>
            <person name="Guy L."/>
            <person name="Andersson S.G."/>
        </authorList>
    </citation>
    <scope>NUCLEOTIDE SEQUENCE [LARGE SCALE GENOMIC DNA]</scope>
    <source>
        <strain evidence="10 11">Hsal</strain>
    </source>
</reference>
<evidence type="ECO:0000256" key="4">
    <source>
        <dbReference type="ARBA" id="ARBA00023125"/>
    </source>
</evidence>
<evidence type="ECO:0000256" key="7">
    <source>
        <dbReference type="HAMAP-Rule" id="MF_00768"/>
    </source>
</evidence>
<dbReference type="PANTHER" id="PTHR30055">
    <property type="entry name" value="HTH-TYPE TRANSCRIPTIONAL REGULATOR RUTR"/>
    <property type="match status" value="1"/>
</dbReference>
<evidence type="ECO:0000313" key="11">
    <source>
        <dbReference type="Proteomes" id="UP000188912"/>
    </source>
</evidence>
<proteinExistence type="inferred from homology"/>
<keyword evidence="11" id="KW-1185">Reference proteome</keyword>
<dbReference type="Proteomes" id="UP000188912">
    <property type="component" value="Chromosome"/>
</dbReference>
<dbReference type="GO" id="GO:0000976">
    <property type="term" value="F:transcription cis-regulatory region binding"/>
    <property type="evidence" value="ECO:0007669"/>
    <property type="project" value="TreeGrafter"/>
</dbReference>
<evidence type="ECO:0000313" key="10">
    <source>
        <dbReference type="EMBL" id="AQS40863.1"/>
    </source>
</evidence>
<dbReference type="InterPro" id="IPR009057">
    <property type="entry name" value="Homeodomain-like_sf"/>
</dbReference>
<keyword evidence="4 7" id="KW-0238">DNA-binding</keyword>
<evidence type="ECO:0000256" key="2">
    <source>
        <dbReference type="ARBA" id="ARBA00022491"/>
    </source>
</evidence>
<accession>A0A1U9JSM7</accession>
<evidence type="ECO:0000256" key="1">
    <source>
        <dbReference type="ARBA" id="ARBA00004719"/>
    </source>
</evidence>
<dbReference type="KEGG" id="thd:BHV28_01380"/>
<dbReference type="Pfam" id="PF13977">
    <property type="entry name" value="TetR_C_6"/>
    <property type="match status" value="1"/>
</dbReference>
<name>A0A1U9JSM7_9HYPH</name>
<organism evidence="10 11">
    <name type="scientific">Candidatus Tokpelaia hoelldobleri</name>
    <dbReference type="NCBI Taxonomy" id="1902579"/>
    <lineage>
        <taxon>Bacteria</taxon>
        <taxon>Pseudomonadati</taxon>
        <taxon>Pseudomonadota</taxon>
        <taxon>Alphaproteobacteria</taxon>
        <taxon>Hyphomicrobiales</taxon>
        <taxon>Candidatus Tokpelaia</taxon>
    </lineage>
</organism>
<dbReference type="EMBL" id="CP017315">
    <property type="protein sequence ID" value="AQS40863.1"/>
    <property type="molecule type" value="Genomic_DNA"/>
</dbReference>
<dbReference type="HAMAP" id="MF_00768">
    <property type="entry name" value="HTH_type_BetI"/>
    <property type="match status" value="1"/>
</dbReference>
<dbReference type="InterPro" id="IPR050109">
    <property type="entry name" value="HTH-type_TetR-like_transc_reg"/>
</dbReference>
<dbReference type="GO" id="GO:0045892">
    <property type="term" value="P:negative regulation of DNA-templated transcription"/>
    <property type="evidence" value="ECO:0007669"/>
    <property type="project" value="UniProtKB-UniRule"/>
</dbReference>
<evidence type="ECO:0000259" key="9">
    <source>
        <dbReference type="PROSITE" id="PS50977"/>
    </source>
</evidence>
<dbReference type="GO" id="GO:0019285">
    <property type="term" value="P:glycine betaine biosynthetic process from choline"/>
    <property type="evidence" value="ECO:0007669"/>
    <property type="project" value="UniProtKB-UniRule"/>
</dbReference>
<feature type="DNA-binding region" description="H-T-H motif" evidence="7 8">
    <location>
        <begin position="33"/>
        <end position="52"/>
    </location>
</feature>
<feature type="domain" description="HTH tetR-type" evidence="9">
    <location>
        <begin position="10"/>
        <end position="70"/>
    </location>
</feature>
<dbReference type="InterPro" id="IPR017757">
    <property type="entry name" value="Tscrpt_rep_BetI"/>
</dbReference>
<dbReference type="InterPro" id="IPR001647">
    <property type="entry name" value="HTH_TetR"/>
</dbReference>
<dbReference type="PANTHER" id="PTHR30055:SF234">
    <property type="entry name" value="HTH-TYPE TRANSCRIPTIONAL REGULATOR BETI"/>
    <property type="match status" value="1"/>
</dbReference>
<protein>
    <recommendedName>
        <fullName evidence="7">HTH-type transcriptional regulator BetI</fullName>
    </recommendedName>
</protein>
<dbReference type="SUPFAM" id="SSF46689">
    <property type="entry name" value="Homeodomain-like"/>
    <property type="match status" value="1"/>
</dbReference>
<dbReference type="PROSITE" id="PS50977">
    <property type="entry name" value="HTH_TETR_2"/>
    <property type="match status" value="1"/>
</dbReference>
<comment type="function">
    <text evidence="6">Repressor involved in the biosynthesis of the osmoprotectant glycine betaine. It represses transcription of the choline transporter BetT and the genes of BetAB involved in the synthesis of glycine betaine.</text>
</comment>
<evidence type="ECO:0000256" key="8">
    <source>
        <dbReference type="PROSITE-ProRule" id="PRU00335"/>
    </source>
</evidence>
<dbReference type="UniPathway" id="UPA00529"/>
<evidence type="ECO:0000256" key="6">
    <source>
        <dbReference type="ARBA" id="ARBA00024936"/>
    </source>
</evidence>
<comment type="pathway">
    <text evidence="1 7">Amine and polyamine biosynthesis; betaine biosynthesis via choline pathway [regulation].</text>
</comment>
<sequence length="204" mass="22806">MKKPRKEIAPERREQFVSATCEIIDKVGLADASLSQIAGVLDISAGLVAHYFGDKKSLLYATIRKIMADLKSGTEALKKQADPGDPVAQIRVIIDSNFHTSQNHRAIIRTWLNFWVASLYDPELKRLQRVNNHVLFSSLHSQFGKLAPKNQAQNAARVLASLIDGLWLHLALADETRFEEARRLAHSYLDLFLAQNAPSLSHKG</sequence>
<reference evidence="10 11" key="1">
    <citation type="journal article" date="2010" name="Science">
        <title>Genomic comparison of the ants Camponotus floridanus and Harpegnathos saltator.</title>
        <authorList>
            <person name="Bonasio R."/>
            <person name="Zhang G."/>
            <person name="Ye C."/>
            <person name="Mutti N.S."/>
            <person name="Fang X."/>
            <person name="Qin N."/>
            <person name="Donahue G."/>
            <person name="Yang P."/>
            <person name="Li Q."/>
            <person name="Li C."/>
            <person name="Zhang P."/>
            <person name="Huang Z."/>
            <person name="Berger S.L."/>
            <person name="Reinberg D."/>
            <person name="Wang J."/>
            <person name="Liebig J."/>
        </authorList>
    </citation>
    <scope>NUCLEOTIDE SEQUENCE [LARGE SCALE GENOMIC DNA]</scope>
    <source>
        <strain evidence="10 11">Hsal</strain>
    </source>
</reference>